<gene>
    <name evidence="1" type="ORF">T07_3079</name>
</gene>
<evidence type="ECO:0000313" key="2">
    <source>
        <dbReference type="Proteomes" id="UP000054630"/>
    </source>
</evidence>
<dbReference type="OrthoDB" id="5928838at2759"/>
<evidence type="ECO:0000313" key="1">
    <source>
        <dbReference type="EMBL" id="KRX27466.1"/>
    </source>
</evidence>
<proteinExistence type="predicted"/>
<dbReference type="AlphaFoldDB" id="A0A0V0SL82"/>
<organism evidence="1 2">
    <name type="scientific">Trichinella nelsoni</name>
    <dbReference type="NCBI Taxonomy" id="6336"/>
    <lineage>
        <taxon>Eukaryota</taxon>
        <taxon>Metazoa</taxon>
        <taxon>Ecdysozoa</taxon>
        <taxon>Nematoda</taxon>
        <taxon>Enoplea</taxon>
        <taxon>Dorylaimia</taxon>
        <taxon>Trichinellida</taxon>
        <taxon>Trichinellidae</taxon>
        <taxon>Trichinella</taxon>
    </lineage>
</organism>
<dbReference type="Proteomes" id="UP000054630">
    <property type="component" value="Unassembled WGS sequence"/>
</dbReference>
<accession>A0A0V0SL82</accession>
<keyword evidence="2" id="KW-1185">Reference proteome</keyword>
<dbReference type="EMBL" id="JYDL01000003">
    <property type="protein sequence ID" value="KRX27466.1"/>
    <property type="molecule type" value="Genomic_DNA"/>
</dbReference>
<reference evidence="1 2" key="1">
    <citation type="submission" date="2015-01" db="EMBL/GenBank/DDBJ databases">
        <title>Evolution of Trichinella species and genotypes.</title>
        <authorList>
            <person name="Korhonen P.K."/>
            <person name="Edoardo P."/>
            <person name="Giuseppe L.R."/>
            <person name="Gasser R.B."/>
        </authorList>
    </citation>
    <scope>NUCLEOTIDE SEQUENCE [LARGE SCALE GENOMIC DNA]</scope>
    <source>
        <strain evidence="1">ISS37</strain>
    </source>
</reference>
<name>A0A0V0SL82_9BILA</name>
<protein>
    <submittedName>
        <fullName evidence="1">Uncharacterized protein</fullName>
    </submittedName>
</protein>
<sequence length="63" mass="7241">MKGFQLFNIMMCTMQLCLITRNFMNEVSRFGLLGDKFSPPFLTCRSTRYVIGPSVGFPYLIAH</sequence>
<comment type="caution">
    <text evidence="1">The sequence shown here is derived from an EMBL/GenBank/DDBJ whole genome shotgun (WGS) entry which is preliminary data.</text>
</comment>